<dbReference type="InterPro" id="IPR008256">
    <property type="entry name" value="Peptidase_S1B"/>
</dbReference>
<feature type="compositionally biased region" description="Low complexity" evidence="7">
    <location>
        <begin position="28"/>
        <end position="107"/>
    </location>
</feature>
<keyword evidence="5 6" id="KW-0720">Serine protease</keyword>
<evidence type="ECO:0000256" key="6">
    <source>
        <dbReference type="RuleBase" id="RU004296"/>
    </source>
</evidence>
<keyword evidence="3 6" id="KW-0732">Signal</keyword>
<feature type="region of interest" description="Disordered" evidence="7">
    <location>
        <begin position="28"/>
        <end position="122"/>
    </location>
</feature>
<organism evidence="9 10">
    <name type="scientific">Streptococcus cuniculi</name>
    <dbReference type="NCBI Taxonomy" id="1432788"/>
    <lineage>
        <taxon>Bacteria</taxon>
        <taxon>Bacillati</taxon>
        <taxon>Bacillota</taxon>
        <taxon>Bacilli</taxon>
        <taxon>Lactobacillales</taxon>
        <taxon>Streptococcaceae</taxon>
        <taxon>Streptococcus</taxon>
    </lineage>
</organism>
<evidence type="ECO:0000313" key="9">
    <source>
        <dbReference type="EMBL" id="TFU97624.1"/>
    </source>
</evidence>
<dbReference type="GO" id="GO:0006508">
    <property type="term" value="P:proteolysis"/>
    <property type="evidence" value="ECO:0007669"/>
    <property type="project" value="UniProtKB-KW"/>
</dbReference>
<protein>
    <recommendedName>
        <fullName evidence="6">Serine protease</fullName>
        <ecNumber evidence="6">3.4.21.-</ecNumber>
    </recommendedName>
</protein>
<dbReference type="AlphaFoldDB" id="A0A4Y9JCJ5"/>
<name>A0A4Y9JCJ5_9STRE</name>
<dbReference type="Pfam" id="PF18885">
    <property type="entry name" value="DUF5648"/>
    <property type="match status" value="1"/>
</dbReference>
<evidence type="ECO:0000256" key="4">
    <source>
        <dbReference type="ARBA" id="ARBA00022801"/>
    </source>
</evidence>
<evidence type="ECO:0000259" key="8">
    <source>
        <dbReference type="Pfam" id="PF18885"/>
    </source>
</evidence>
<dbReference type="OrthoDB" id="2218264at2"/>
<dbReference type="GO" id="GO:0008236">
    <property type="term" value="F:serine-type peptidase activity"/>
    <property type="evidence" value="ECO:0007669"/>
    <property type="project" value="UniProtKB-KW"/>
</dbReference>
<dbReference type="InterPro" id="IPR043708">
    <property type="entry name" value="DUF5648"/>
</dbReference>
<dbReference type="InterPro" id="IPR009003">
    <property type="entry name" value="Peptidase_S1_PA"/>
</dbReference>
<evidence type="ECO:0000256" key="5">
    <source>
        <dbReference type="ARBA" id="ARBA00022825"/>
    </source>
</evidence>
<feature type="signal peptide" evidence="6">
    <location>
        <begin position="1"/>
        <end position="25"/>
    </location>
</feature>
<feature type="compositionally biased region" description="Basic and acidic residues" evidence="7">
    <location>
        <begin position="109"/>
        <end position="118"/>
    </location>
</feature>
<sequence length="491" mass="53862">MFHRNRVVSSLLLSVLLLSAIPIHAEETATSTTASEPSATVATADSSSLASDVSSSSTDTSLTEPSSSSASQTDSSSASSTSEVVDSSATEPSSSSSSEATTTIDASTMEDRAAREASDDPTMIFGKDDRVAVKNVKASPYRQVVALFIVHKGQIRWNGSGVLIAPNKVLTAAHVIRNPETNETYEKVIAVPANSGTTAPYGRIQGSTYYFFTNYINDYSAGYNFNKMSEDMAVVTLDSSFKSVGQLSVTKSVTVGQPVDVVGYPWDKNKHMYISSGKVEKIASKLIRYRNDTLPGNSGGPVLDKQNRIVAINVAEPKIEEPYTDAYWQEYGNNTGRVIDQDAVNLVNSALQNKVIGTGIRKSIPTYRLYHAGLRYHLYTNDKNEMGTLSSHGWRYEGVAWRTDAQGKPVYRLYHQGIKKHVYTTDTNEKNVLSKSGWKYEGIAWYSSGSRNVYRLYHSGLKVHLYTTDANEKDTLSKSGWKYEGIAWNVE</sequence>
<dbReference type="EMBL" id="SPPD01000009">
    <property type="protein sequence ID" value="TFU97624.1"/>
    <property type="molecule type" value="Genomic_DNA"/>
</dbReference>
<evidence type="ECO:0000256" key="2">
    <source>
        <dbReference type="ARBA" id="ARBA00022670"/>
    </source>
</evidence>
<accession>A0A4Y9JCJ5</accession>
<feature type="domain" description="DUF5648" evidence="8">
    <location>
        <begin position="365"/>
        <end position="490"/>
    </location>
</feature>
<dbReference type="PANTHER" id="PTHR15462">
    <property type="entry name" value="SERINE PROTEASE"/>
    <property type="match status" value="1"/>
</dbReference>
<dbReference type="PRINTS" id="PR00839">
    <property type="entry name" value="V8PROTEASE"/>
</dbReference>
<evidence type="ECO:0000256" key="3">
    <source>
        <dbReference type="ARBA" id="ARBA00022729"/>
    </source>
</evidence>
<evidence type="ECO:0000256" key="1">
    <source>
        <dbReference type="ARBA" id="ARBA00008764"/>
    </source>
</evidence>
<keyword evidence="2 6" id="KW-0645">Protease</keyword>
<dbReference type="PANTHER" id="PTHR15462:SF8">
    <property type="entry name" value="SERINE PROTEASE"/>
    <property type="match status" value="1"/>
</dbReference>
<comment type="caution">
    <text evidence="9">The sequence shown here is derived from an EMBL/GenBank/DDBJ whole genome shotgun (WGS) entry which is preliminary data.</text>
</comment>
<dbReference type="InterPro" id="IPR050966">
    <property type="entry name" value="Glutamyl_endopeptidase"/>
</dbReference>
<gene>
    <name evidence="9" type="ORF">E4T82_07320</name>
</gene>
<dbReference type="InterPro" id="IPR043504">
    <property type="entry name" value="Peptidase_S1_PA_chymotrypsin"/>
</dbReference>
<evidence type="ECO:0000313" key="10">
    <source>
        <dbReference type="Proteomes" id="UP000297253"/>
    </source>
</evidence>
<evidence type="ECO:0000256" key="7">
    <source>
        <dbReference type="SAM" id="MobiDB-lite"/>
    </source>
</evidence>
<feature type="chain" id="PRO_5021510345" description="Serine protease" evidence="6">
    <location>
        <begin position="26"/>
        <end position="491"/>
    </location>
</feature>
<dbReference type="RefSeq" id="WP_135182195.1">
    <property type="nucleotide sequence ID" value="NZ_JADGKZ010000009.1"/>
</dbReference>
<dbReference type="Pfam" id="PF13365">
    <property type="entry name" value="Trypsin_2"/>
    <property type="match status" value="1"/>
</dbReference>
<comment type="similarity">
    <text evidence="1 6">Belongs to the peptidase S1B family.</text>
</comment>
<dbReference type="Gene3D" id="2.40.10.10">
    <property type="entry name" value="Trypsin-like serine proteases"/>
    <property type="match status" value="2"/>
</dbReference>
<proteinExistence type="inferred from homology"/>
<dbReference type="Proteomes" id="UP000297253">
    <property type="component" value="Unassembled WGS sequence"/>
</dbReference>
<keyword evidence="4 6" id="KW-0378">Hydrolase</keyword>
<reference evidence="9 10" key="1">
    <citation type="submission" date="2019-03" db="EMBL/GenBank/DDBJ databases">
        <title>Diversity of the mouse oral microbiome.</title>
        <authorList>
            <person name="Joseph S."/>
            <person name="Aduse-Opoku J."/>
            <person name="Curtis M."/>
            <person name="Wade W."/>
            <person name="Hashim A."/>
        </authorList>
    </citation>
    <scope>NUCLEOTIDE SEQUENCE [LARGE SCALE GENOMIC DNA]</scope>
    <source>
        <strain evidence="9 10">WM131</strain>
    </source>
</reference>
<dbReference type="EC" id="3.4.21.-" evidence="6"/>
<dbReference type="SUPFAM" id="SSF50494">
    <property type="entry name" value="Trypsin-like serine proteases"/>
    <property type="match status" value="1"/>
</dbReference>